<keyword evidence="3" id="KW-1185">Reference proteome</keyword>
<reference evidence="3" key="2">
    <citation type="submission" date="2023-07" db="EMBL/GenBank/DDBJ databases">
        <title>Ancylobacter moscoviensis sp. nov., facultatively methylotrophic bacteria from activated sludge and the reclassification of Starkeya novella (Starkey 1934) Kelly et al. 2000 as Ancylobacter novellus comb. nov., Starkeya koreensis Im et al. 2006 as Ancylobacter koreensis comb.nov., Angulomicrobium tetraedrale Vasil'eva et al. 1986 as Ancylobacter tetraedralis comb. nov., Angulomicrobium amanitiforme Fritz et al. 2004 as Ancylobacter amanitiformis comb. nov. and Methylorhabdus multivorans Doronina et al. 1996 as Ancylobacter multivorans comb. nov. and emended description of the genus Ancylobacter.</title>
        <authorList>
            <person name="Doronina N."/>
            <person name="Chemodurova A."/>
            <person name="Grouzdev D."/>
            <person name="Koziaeva V."/>
            <person name="Shi W."/>
            <person name="Wu L."/>
            <person name="Kaparullina E."/>
        </authorList>
    </citation>
    <scope>NUCLEOTIDE SEQUENCE [LARGE SCALE GENOMIC DNA]</scope>
    <source>
        <strain evidence="3">Jip08</strain>
    </source>
</reference>
<evidence type="ECO:0000313" key="2">
    <source>
        <dbReference type="EMBL" id="MCK0210082.1"/>
    </source>
</evidence>
<evidence type="ECO:0000256" key="1">
    <source>
        <dbReference type="SAM" id="MobiDB-lite"/>
    </source>
</evidence>
<gene>
    <name evidence="2" type="ORF">MWN33_18785</name>
</gene>
<dbReference type="EMBL" id="JALKCG010000012">
    <property type="protein sequence ID" value="MCK0210082.1"/>
    <property type="molecule type" value="Genomic_DNA"/>
</dbReference>
<evidence type="ECO:0000313" key="3">
    <source>
        <dbReference type="Proteomes" id="UP001202867"/>
    </source>
</evidence>
<feature type="region of interest" description="Disordered" evidence="1">
    <location>
        <begin position="1"/>
        <end position="53"/>
    </location>
</feature>
<name>A0ABT0DS27_9HYPH</name>
<comment type="caution">
    <text evidence="2">The sequence shown here is derived from an EMBL/GenBank/DDBJ whole genome shotgun (WGS) entry which is preliminary data.</text>
</comment>
<accession>A0ABT0DS27</accession>
<dbReference type="Proteomes" id="UP001202867">
    <property type="component" value="Unassembled WGS sequence"/>
</dbReference>
<feature type="compositionally biased region" description="Low complexity" evidence="1">
    <location>
        <begin position="33"/>
        <end position="47"/>
    </location>
</feature>
<protein>
    <submittedName>
        <fullName evidence="2">Uncharacterized protein</fullName>
    </submittedName>
</protein>
<proteinExistence type="predicted"/>
<dbReference type="RefSeq" id="WP_247202588.1">
    <property type="nucleotide sequence ID" value="NZ_JALKCG010000012.1"/>
</dbReference>
<reference evidence="2 3" key="1">
    <citation type="submission" date="2022-04" db="EMBL/GenBank/DDBJ databases">
        <authorList>
            <person name="Grouzdev D.S."/>
            <person name="Pantiukh K.S."/>
            <person name="Krutkina M.S."/>
        </authorList>
    </citation>
    <scope>NUCLEOTIDE SEQUENCE [LARGE SCALE GENOMIC DNA]</scope>
    <source>
        <strain evidence="2 3">Jip08</strain>
    </source>
</reference>
<sequence length="53" mass="5184">MAPGLLATPQTDGSPDDPLRIVGEAVGLPVSPSPAAKAEAAGEPAASNDQMIT</sequence>
<organism evidence="2 3">
    <name type="scientific">Ancylobacter koreensis</name>
    <dbReference type="NCBI Taxonomy" id="266121"/>
    <lineage>
        <taxon>Bacteria</taxon>
        <taxon>Pseudomonadati</taxon>
        <taxon>Pseudomonadota</taxon>
        <taxon>Alphaproteobacteria</taxon>
        <taxon>Hyphomicrobiales</taxon>
        <taxon>Xanthobacteraceae</taxon>
        <taxon>Ancylobacter</taxon>
    </lineage>
</organism>